<evidence type="ECO:0000313" key="3">
    <source>
        <dbReference type="EMBL" id="MBE1609482.1"/>
    </source>
</evidence>
<dbReference type="Pfam" id="PF01408">
    <property type="entry name" value="GFO_IDH_MocA"/>
    <property type="match status" value="1"/>
</dbReference>
<evidence type="ECO:0000313" key="4">
    <source>
        <dbReference type="Proteomes" id="UP000638648"/>
    </source>
</evidence>
<evidence type="ECO:0000259" key="2">
    <source>
        <dbReference type="Pfam" id="PF22725"/>
    </source>
</evidence>
<dbReference type="PANTHER" id="PTHR43377">
    <property type="entry name" value="BILIVERDIN REDUCTASE A"/>
    <property type="match status" value="1"/>
</dbReference>
<sequence length="350" mass="37941">MALRLIHVGLGGWGGDWSVNVVPKVPTVERVAIVDADPATLARARQRLGLEESQCFTSLDEAIERVEADAVLVTATLAAHAPLSIQALRAGKHVLVEKPFAPTLSDAREVVSAAEEQNLTVMVSQNYRFYPAARTAATLVAERALGGLGTVHVDFRKWANNAPADNHRHYQLLHPLLYDMAIHHFDLMRLVLGQEPVQVYAQASDPPWSRFREEGSAVLTVTFDGGSVLSYRGSWVSSGEPTAWSGRWHLECEEGEIYWTGRDGPAGDATSDVVEVTRRTESGRQSEPVTLVKVPYVGRAGSLAEFARAVEAGEEPESSGRRNLGSLALAEAAARSVATGRVEKVERSDA</sequence>
<accession>A0A927RAW7</accession>
<dbReference type="Proteomes" id="UP000638648">
    <property type="component" value="Unassembled WGS sequence"/>
</dbReference>
<dbReference type="InterPro" id="IPR051450">
    <property type="entry name" value="Gfo/Idh/MocA_Oxidoreductases"/>
</dbReference>
<dbReference type="SUPFAM" id="SSF55347">
    <property type="entry name" value="Glyceraldehyde-3-phosphate dehydrogenase-like, C-terminal domain"/>
    <property type="match status" value="1"/>
</dbReference>
<name>A0A927RAW7_9ACTN</name>
<dbReference type="InterPro" id="IPR055170">
    <property type="entry name" value="GFO_IDH_MocA-like_dom"/>
</dbReference>
<dbReference type="GO" id="GO:0000166">
    <property type="term" value="F:nucleotide binding"/>
    <property type="evidence" value="ECO:0007669"/>
    <property type="project" value="InterPro"/>
</dbReference>
<keyword evidence="4" id="KW-1185">Reference proteome</keyword>
<protein>
    <submittedName>
        <fullName evidence="3">Dehydrogenase</fullName>
    </submittedName>
</protein>
<dbReference type="Pfam" id="PF22725">
    <property type="entry name" value="GFO_IDH_MocA_C3"/>
    <property type="match status" value="1"/>
</dbReference>
<feature type="domain" description="GFO/IDH/MocA-like oxidoreductase" evidence="2">
    <location>
        <begin position="134"/>
        <end position="257"/>
    </location>
</feature>
<dbReference type="SUPFAM" id="SSF51735">
    <property type="entry name" value="NAD(P)-binding Rossmann-fold domains"/>
    <property type="match status" value="1"/>
</dbReference>
<dbReference type="InterPro" id="IPR000683">
    <property type="entry name" value="Gfo/Idh/MocA-like_OxRdtase_N"/>
</dbReference>
<dbReference type="AlphaFoldDB" id="A0A927RAW7"/>
<dbReference type="Gene3D" id="3.40.50.720">
    <property type="entry name" value="NAD(P)-binding Rossmann-like Domain"/>
    <property type="match status" value="1"/>
</dbReference>
<proteinExistence type="predicted"/>
<dbReference type="RefSeq" id="WP_192753051.1">
    <property type="nucleotide sequence ID" value="NZ_BAABJL010000156.1"/>
</dbReference>
<feature type="domain" description="Gfo/Idh/MocA-like oxidoreductase N-terminal" evidence="1">
    <location>
        <begin position="8"/>
        <end position="124"/>
    </location>
</feature>
<gene>
    <name evidence="3" type="ORF">HEB94_006330</name>
</gene>
<dbReference type="PANTHER" id="PTHR43377:SF1">
    <property type="entry name" value="BILIVERDIN REDUCTASE A"/>
    <property type="match status" value="1"/>
</dbReference>
<dbReference type="EMBL" id="JADBEM010000001">
    <property type="protein sequence ID" value="MBE1609482.1"/>
    <property type="molecule type" value="Genomic_DNA"/>
</dbReference>
<dbReference type="Gene3D" id="3.30.360.10">
    <property type="entry name" value="Dihydrodipicolinate Reductase, domain 2"/>
    <property type="match status" value="1"/>
</dbReference>
<comment type="caution">
    <text evidence="3">The sequence shown here is derived from an EMBL/GenBank/DDBJ whole genome shotgun (WGS) entry which is preliminary data.</text>
</comment>
<reference evidence="3" key="1">
    <citation type="submission" date="2020-10" db="EMBL/GenBank/DDBJ databases">
        <title>Sequencing the genomes of 1000 actinobacteria strains.</title>
        <authorList>
            <person name="Klenk H.-P."/>
        </authorList>
    </citation>
    <scope>NUCLEOTIDE SEQUENCE</scope>
    <source>
        <strain evidence="3">DSM 45354</strain>
    </source>
</reference>
<evidence type="ECO:0000259" key="1">
    <source>
        <dbReference type="Pfam" id="PF01408"/>
    </source>
</evidence>
<organism evidence="3 4">
    <name type="scientific">Actinopolymorpha pittospori</name>
    <dbReference type="NCBI Taxonomy" id="648752"/>
    <lineage>
        <taxon>Bacteria</taxon>
        <taxon>Bacillati</taxon>
        <taxon>Actinomycetota</taxon>
        <taxon>Actinomycetes</taxon>
        <taxon>Propionibacteriales</taxon>
        <taxon>Actinopolymorphaceae</taxon>
        <taxon>Actinopolymorpha</taxon>
    </lineage>
</organism>
<dbReference type="InterPro" id="IPR036291">
    <property type="entry name" value="NAD(P)-bd_dom_sf"/>
</dbReference>